<comment type="caution">
    <text evidence="2">The sequence shown here is derived from an EMBL/GenBank/DDBJ whole genome shotgun (WGS) entry which is preliminary data.</text>
</comment>
<evidence type="ECO:0000256" key="1">
    <source>
        <dbReference type="SAM" id="MobiDB-lite"/>
    </source>
</evidence>
<evidence type="ECO:0000313" key="5">
    <source>
        <dbReference type="Proteomes" id="UP000034424"/>
    </source>
</evidence>
<dbReference type="RefSeq" id="WP_048045530.1">
    <property type="nucleotide sequence ID" value="NZ_JJPL01000007.1"/>
</dbReference>
<dbReference type="Proteomes" id="UP000034424">
    <property type="component" value="Unassembled WGS sequence"/>
</dbReference>
<gene>
    <name evidence="2" type="ORF">DU67_04845</name>
    <name evidence="3" type="ORF">DU87_13375</name>
</gene>
<evidence type="ECO:0000313" key="4">
    <source>
        <dbReference type="Proteomes" id="UP000033933"/>
    </source>
</evidence>
<dbReference type="AlphaFoldDB" id="A0A0F8GW51"/>
<feature type="compositionally biased region" description="Basic and acidic residues" evidence="1">
    <location>
        <begin position="13"/>
        <end position="33"/>
    </location>
</feature>
<sequence length="466" mass="54174">MSDDLNEETNTSDNKKENIDTKSEETNTLDSKKEKTNIYSTEYQNSLAIKTIKDAHKRFSEVIFPSTFKAIEDAHKRFSEVIFPSTFKAIEDAQKSLSEVYSPSVFKAIEDAQKYFSEVYSPSMFKAIEDSQKYLSEVYSPSMFKAIEDSQKYLSEVYSPSMFKAIEDSQKYLSEVYSPSMFKAIEEAQIKLTNLISKELVFDNWVKTNVQLFDFVNKRLSFVDSVDSKILPILQKHNWFITVSLEDAFILNLSRTIENPSGKLGKEIRQEFINYFSRNNFAKLASMIESWEENTLFKPRMKIFRDSYNLLKHSHNSYNPSNFLIPTLISQIDGILTDYLIQNEFTIVQKGKGLVWKDKTNKNNWRISNRNKIYEDIFDPNVIEYSLPNGSMSSAALGIGNNFILNTLFQTAYTKQKLEKPFGLSRHKIMHGEYVKYGRKDHLIRTYLMLDFLFGLENVDYNDPNT</sequence>
<dbReference type="EMBL" id="JJQQ01000150">
    <property type="protein sequence ID" value="KKH64362.1"/>
    <property type="molecule type" value="Genomic_DNA"/>
</dbReference>
<protein>
    <submittedName>
        <fullName evidence="2">Uncharacterized protein</fullName>
    </submittedName>
</protein>
<organism evidence="2 5">
    <name type="scientific">Methanosarcina mazei</name>
    <name type="common">Methanosarcina frisia</name>
    <dbReference type="NCBI Taxonomy" id="2209"/>
    <lineage>
        <taxon>Archaea</taxon>
        <taxon>Methanobacteriati</taxon>
        <taxon>Methanobacteriota</taxon>
        <taxon>Stenosarchaea group</taxon>
        <taxon>Methanomicrobia</taxon>
        <taxon>Methanosarcinales</taxon>
        <taxon>Methanosarcinaceae</taxon>
        <taxon>Methanosarcina</taxon>
    </lineage>
</organism>
<name>A0A0F8GW51_METMZ</name>
<dbReference type="Proteomes" id="UP000033933">
    <property type="component" value="Unassembled WGS sequence"/>
</dbReference>
<evidence type="ECO:0000313" key="3">
    <source>
        <dbReference type="EMBL" id="KKH64362.1"/>
    </source>
</evidence>
<evidence type="ECO:0000313" key="2">
    <source>
        <dbReference type="EMBL" id="KKG68521.1"/>
    </source>
</evidence>
<reference evidence="4 5" key="1">
    <citation type="journal article" date="2015" name="ISME J.">
        <title>Genomic and phenotypic differentiation among Methanosarcina mazei populations from Columbia River sediment.</title>
        <authorList>
            <person name="Youngblut N.D."/>
            <person name="Wirth J.S."/>
            <person name="Henriksen J.R."/>
            <person name="Smith M."/>
            <person name="Simon H."/>
            <person name="Metcalf W.W."/>
            <person name="Whitaker R.J."/>
        </authorList>
    </citation>
    <scope>NUCLEOTIDE SEQUENCE [LARGE SCALE GENOMIC DNA]</scope>
    <source>
        <strain evidence="3 4">1.H.M.0.1</strain>
        <strain evidence="2 5">3.F.T.2.1</strain>
    </source>
</reference>
<dbReference type="EMBL" id="JJPL01000007">
    <property type="protein sequence ID" value="KKG68521.1"/>
    <property type="molecule type" value="Genomic_DNA"/>
</dbReference>
<feature type="region of interest" description="Disordered" evidence="1">
    <location>
        <begin position="1"/>
        <end position="33"/>
    </location>
</feature>
<accession>A0A0F8GW51</accession>
<proteinExistence type="predicted"/>
<dbReference type="PATRIC" id="fig|2209.70.peg.1053"/>